<dbReference type="GO" id="GO:0043748">
    <property type="term" value="F:O-succinylbenzoate synthase activity"/>
    <property type="evidence" value="ECO:0007669"/>
    <property type="project" value="UniProtKB-EC"/>
</dbReference>
<accession>A0A0R1U809</accession>
<dbReference type="Gene3D" id="3.30.390.10">
    <property type="entry name" value="Enolase-like, N-terminal domain"/>
    <property type="match status" value="1"/>
</dbReference>
<dbReference type="GO" id="GO:0046872">
    <property type="term" value="F:metal ion binding"/>
    <property type="evidence" value="ECO:0007669"/>
    <property type="project" value="UniProtKB-KW"/>
</dbReference>
<protein>
    <recommendedName>
        <fullName evidence="5 6">o-succinylbenzoate synthase</fullName>
        <ecNumber evidence="5 6">4.2.1.113</ecNumber>
    </recommendedName>
</protein>
<proteinExistence type="predicted"/>
<dbReference type="AlphaFoldDB" id="A0A0R1U809"/>
<reference evidence="8 9" key="1">
    <citation type="journal article" date="2015" name="Genome Announc.">
        <title>Expanding the biotechnology potential of lactobacilli through comparative genomics of 213 strains and associated genera.</title>
        <authorList>
            <person name="Sun Z."/>
            <person name="Harris H.M."/>
            <person name="McCann A."/>
            <person name="Guo C."/>
            <person name="Argimon S."/>
            <person name="Zhang W."/>
            <person name="Yang X."/>
            <person name="Jeffery I.B."/>
            <person name="Cooney J.C."/>
            <person name="Kagawa T.F."/>
            <person name="Liu W."/>
            <person name="Song Y."/>
            <person name="Salvetti E."/>
            <person name="Wrobel A."/>
            <person name="Rasinkangas P."/>
            <person name="Parkhill J."/>
            <person name="Rea M.C."/>
            <person name="O'Sullivan O."/>
            <person name="Ritari J."/>
            <person name="Douillard F.P."/>
            <person name="Paul Ross R."/>
            <person name="Yang R."/>
            <person name="Briner A.E."/>
            <person name="Felis G.E."/>
            <person name="de Vos W.M."/>
            <person name="Barrangou R."/>
            <person name="Klaenhammer T.R."/>
            <person name="Caufield P.W."/>
            <person name="Cui Y."/>
            <person name="Zhang H."/>
            <person name="O'Toole P.W."/>
        </authorList>
    </citation>
    <scope>NUCLEOTIDE SEQUENCE [LARGE SCALE GENOMIC DNA]</scope>
    <source>
        <strain evidence="8 9">DSM 15946</strain>
    </source>
</reference>
<dbReference type="NCBIfam" id="TIGR01928">
    <property type="entry name" value="menC_lowGC_arch"/>
    <property type="match status" value="1"/>
</dbReference>
<gene>
    <name evidence="8" type="ORF">FC43_GL001772</name>
</gene>
<dbReference type="InterPro" id="IPR029017">
    <property type="entry name" value="Enolase-like_N"/>
</dbReference>
<dbReference type="SMART" id="SM00922">
    <property type="entry name" value="MR_MLE"/>
    <property type="match status" value="1"/>
</dbReference>
<dbReference type="InterPro" id="IPR010197">
    <property type="entry name" value="OSBS/NAAAR"/>
</dbReference>
<dbReference type="GO" id="GO:0016854">
    <property type="term" value="F:racemase and epimerase activity"/>
    <property type="evidence" value="ECO:0007669"/>
    <property type="project" value="UniProtKB-ARBA"/>
</dbReference>
<evidence type="ECO:0000259" key="7">
    <source>
        <dbReference type="SMART" id="SM00922"/>
    </source>
</evidence>
<dbReference type="AntiFam" id="ANF00010">
    <property type="entry name" value="tRNA translation"/>
</dbReference>
<feature type="domain" description="Mandelate racemase/muconate lactonizing enzyme C-terminal" evidence="7">
    <location>
        <begin position="194"/>
        <end position="286"/>
    </location>
</feature>
<comment type="cofactor">
    <cofactor evidence="1">
        <name>a divalent metal cation</name>
        <dbReference type="ChEBI" id="CHEBI:60240"/>
    </cofactor>
</comment>
<dbReference type="PATRIC" id="fig|1423760.3.peg.1848"/>
<dbReference type="SFLD" id="SFLDS00001">
    <property type="entry name" value="Enolase"/>
    <property type="match status" value="1"/>
</dbReference>
<evidence type="ECO:0000256" key="5">
    <source>
        <dbReference type="ARBA" id="ARBA00029491"/>
    </source>
</evidence>
<dbReference type="InterPro" id="IPR013341">
    <property type="entry name" value="Mandelate_racemase_N_dom"/>
</dbReference>
<evidence type="ECO:0000256" key="3">
    <source>
        <dbReference type="ARBA" id="ARBA00022842"/>
    </source>
</evidence>
<keyword evidence="3" id="KW-0460">Magnesium</keyword>
<dbReference type="CDD" id="cd03317">
    <property type="entry name" value="NAAAR"/>
    <property type="match status" value="1"/>
</dbReference>
<evidence type="ECO:0000256" key="1">
    <source>
        <dbReference type="ARBA" id="ARBA00001968"/>
    </source>
</evidence>
<dbReference type="SFLD" id="SFLDF00009">
    <property type="entry name" value="o-succinylbenzoate_synthase"/>
    <property type="match status" value="1"/>
</dbReference>
<evidence type="ECO:0000256" key="4">
    <source>
        <dbReference type="ARBA" id="ARBA00023239"/>
    </source>
</evidence>
<dbReference type="Pfam" id="PF13378">
    <property type="entry name" value="MR_MLE_C"/>
    <property type="match status" value="1"/>
</dbReference>
<dbReference type="SFLD" id="SFLDG00180">
    <property type="entry name" value="muconate_cycloisomerase"/>
    <property type="match status" value="1"/>
</dbReference>
<dbReference type="PANTHER" id="PTHR48073">
    <property type="entry name" value="O-SUCCINYLBENZOATE SYNTHASE-RELATED"/>
    <property type="match status" value="1"/>
</dbReference>
<dbReference type="Gene3D" id="3.20.20.120">
    <property type="entry name" value="Enolase-like C-terminal domain"/>
    <property type="match status" value="1"/>
</dbReference>
<comment type="caution">
    <text evidence="8">The sequence shown here is derived from an EMBL/GenBank/DDBJ whole genome shotgun (WGS) entry which is preliminary data.</text>
</comment>
<keyword evidence="2" id="KW-0479">Metal-binding</keyword>
<evidence type="ECO:0000256" key="2">
    <source>
        <dbReference type="ARBA" id="ARBA00022723"/>
    </source>
</evidence>
<organism evidence="8 9">
    <name type="scientific">Limosilactobacillus ingluviei DSM 15946</name>
    <dbReference type="NCBI Taxonomy" id="1423760"/>
    <lineage>
        <taxon>Bacteria</taxon>
        <taxon>Bacillati</taxon>
        <taxon>Bacillota</taxon>
        <taxon>Bacilli</taxon>
        <taxon>Lactobacillales</taxon>
        <taxon>Lactobacillaceae</taxon>
        <taxon>Limosilactobacillus</taxon>
    </lineage>
</organism>
<dbReference type="SUPFAM" id="SSF51604">
    <property type="entry name" value="Enolase C-terminal domain-like"/>
    <property type="match status" value="1"/>
</dbReference>
<sequence>MLVYDSGIAQLVEHLTVNQGVVSSSLTTGVVGGYHLSVVSFFVFRKGFGMELQIVQARLWALKMPLLHPFASSEGTVATKDALLLELTDQSGRRGFGECSAFATPFYTAEFQAGAAAFLQHLVLPRVVGHGYHHPDDFDQQVANWQGNQMAKAAVNCALWDLYAQRQNQPLAKALGGERAAAEAGISLGIQASPAALVEKVAQAVAAGYRRVKVKIKPGHDLADLRAVRAAFPTLMLMADANSAYQLTDAAHLRQLDELRLTMLEQPLAPGDLIEHAALQAQLQTPLCLDESITTLADAQAMVQLQAGKVINLKVARVGGLSAAKQILAFAQQAHLDCWVGGMLDSGVARAASLALATLPGITLPNDLSASTRFYATDIIDPPLTLQGSQMLVPAAAGLGVEINWPYFAQVATLLGDFTMN</sequence>
<evidence type="ECO:0000313" key="8">
    <source>
        <dbReference type="EMBL" id="KRL89437.1"/>
    </source>
</evidence>
<dbReference type="EC" id="4.2.1.113" evidence="5 6"/>
<dbReference type="GO" id="GO:0009234">
    <property type="term" value="P:menaquinone biosynthetic process"/>
    <property type="evidence" value="ECO:0007669"/>
    <property type="project" value="UniProtKB-UniRule"/>
</dbReference>
<dbReference type="UniPathway" id="UPA00079"/>
<dbReference type="UniPathway" id="UPA01057">
    <property type="reaction ID" value="UER00165"/>
</dbReference>
<name>A0A0R1U809_9LACO</name>
<dbReference type="InterPro" id="IPR029065">
    <property type="entry name" value="Enolase_C-like"/>
</dbReference>
<dbReference type="SUPFAM" id="SSF54826">
    <property type="entry name" value="Enolase N-terminal domain-like"/>
    <property type="match status" value="1"/>
</dbReference>
<keyword evidence="4" id="KW-0456">Lyase</keyword>
<dbReference type="InterPro" id="IPR036849">
    <property type="entry name" value="Enolase-like_C_sf"/>
</dbReference>
<dbReference type="Pfam" id="PF02746">
    <property type="entry name" value="MR_MLE_N"/>
    <property type="match status" value="1"/>
</dbReference>
<dbReference type="Proteomes" id="UP000050816">
    <property type="component" value="Unassembled WGS sequence"/>
</dbReference>
<evidence type="ECO:0000256" key="6">
    <source>
        <dbReference type="NCBIfam" id="TIGR01928"/>
    </source>
</evidence>
<dbReference type="InterPro" id="IPR013342">
    <property type="entry name" value="Mandelate_racemase_C"/>
</dbReference>
<dbReference type="EMBL" id="AZFK01000047">
    <property type="protein sequence ID" value="KRL89437.1"/>
    <property type="molecule type" value="Genomic_DNA"/>
</dbReference>
<dbReference type="PANTHER" id="PTHR48073:SF5">
    <property type="entry name" value="O-SUCCINYLBENZOATE SYNTHASE"/>
    <property type="match status" value="1"/>
</dbReference>
<evidence type="ECO:0000313" key="9">
    <source>
        <dbReference type="Proteomes" id="UP000050816"/>
    </source>
</evidence>